<gene>
    <name evidence="1" type="ORF">DYB37_012437</name>
</gene>
<sequence length="673" mass="75039">SPSGAGFPDNHMSMDDPLGYVVEKMVQKSIEDLFNSPEFLEELRLASMPGALSAQSSGTLRDYFSADSSVGGMVHLLFEDPKVLFTYRNTPTYAECARLYHLQNLMTSSNFAQSILDTFLAVETTSARTQLLANLQRFEPVDAMNAEAISRVCTALFDKTTVALFFSLYDDSHVAFFQGILFQIGRECMKELTLRFCDDLFCDSPDQQAQWDVVPYQILAQVFPCTSMPSLVPKLPPGLDLAATSLDYKFPLMLYTCDFVTDLIQENRPDTVGRFIVTQLTTNPVLAAALVDGVLTDLQTLPTPLSCESYGMKILNSMLQLHHCGCISRHQEDSQTAREVDCQGTLNALWTAFVSRLPSFLDVLHIPPHQTFSLKHVQLLYLLYPVLRVSCIAVDELLMQDRTFETLLALVERYPNANILHTAICRLFITCLEDCPVMFGQELQTRRTIWDPLRNSLLRDAIFQTVIKGCHSRYVTCFKDIAMSFDELMMQTPPVAADIAAMWHEFATTDLEDIRAEWAINLPAPNGNGVENHLVQLSKQALNGSTSDLMIDENVCDDDEHDPFPTAAALVMDVPGRKMSLPTSSHSDTRKLAEVGSATTTTTTLSQLKTRDNMDDNVVGGRNDDGDSSRLDTIAPALSPKKDLLSPLHALYDSEENDLIRQFSKANAEPVMR</sequence>
<dbReference type="VEuPathDB" id="FungiDB:H257_02793"/>
<dbReference type="Proteomes" id="UP000285430">
    <property type="component" value="Unassembled WGS sequence"/>
</dbReference>
<evidence type="ECO:0000313" key="1">
    <source>
        <dbReference type="EMBL" id="RHZ09334.1"/>
    </source>
</evidence>
<proteinExistence type="predicted"/>
<comment type="caution">
    <text evidence="1">The sequence shown here is derived from an EMBL/GenBank/DDBJ whole genome shotgun (WGS) entry which is preliminary data.</text>
</comment>
<organism evidence="1 2">
    <name type="scientific">Aphanomyces astaci</name>
    <name type="common">Crayfish plague agent</name>
    <dbReference type="NCBI Taxonomy" id="112090"/>
    <lineage>
        <taxon>Eukaryota</taxon>
        <taxon>Sar</taxon>
        <taxon>Stramenopiles</taxon>
        <taxon>Oomycota</taxon>
        <taxon>Saprolegniomycetes</taxon>
        <taxon>Saprolegniales</taxon>
        <taxon>Verrucalvaceae</taxon>
        <taxon>Aphanomyces</taxon>
    </lineage>
</organism>
<evidence type="ECO:0000313" key="2">
    <source>
        <dbReference type="Proteomes" id="UP000285430"/>
    </source>
</evidence>
<reference evidence="1 2" key="1">
    <citation type="submission" date="2018-08" db="EMBL/GenBank/DDBJ databases">
        <title>Aphanomyces genome sequencing and annotation.</title>
        <authorList>
            <person name="Minardi D."/>
            <person name="Oidtmann B."/>
            <person name="Van Der Giezen M."/>
            <person name="Studholme D.J."/>
        </authorList>
    </citation>
    <scope>NUCLEOTIDE SEQUENCE [LARGE SCALE GENOMIC DNA]</scope>
    <source>
        <strain evidence="1 2">Da</strain>
    </source>
</reference>
<accession>A0A3R6YC70</accession>
<dbReference type="AlphaFoldDB" id="A0A3R6YC70"/>
<feature type="non-terminal residue" evidence="1">
    <location>
        <position position="1"/>
    </location>
</feature>
<protein>
    <submittedName>
        <fullName evidence="1">Uncharacterized protein</fullName>
    </submittedName>
</protein>
<dbReference type="EMBL" id="QUTH01005578">
    <property type="protein sequence ID" value="RHZ09334.1"/>
    <property type="molecule type" value="Genomic_DNA"/>
</dbReference>
<name>A0A3R6YC70_APHAT</name>